<dbReference type="EMBL" id="BAPF01000018">
    <property type="protein sequence ID" value="GBQ79091.1"/>
    <property type="molecule type" value="Genomic_DNA"/>
</dbReference>
<proteinExistence type="predicted"/>
<organism evidence="2 3">
    <name type="scientific">Acetobacter malorum DSM 14337</name>
    <dbReference type="NCBI Taxonomy" id="1307910"/>
    <lineage>
        <taxon>Bacteria</taxon>
        <taxon>Pseudomonadati</taxon>
        <taxon>Pseudomonadota</taxon>
        <taxon>Alphaproteobacteria</taxon>
        <taxon>Acetobacterales</taxon>
        <taxon>Acetobacteraceae</taxon>
        <taxon>Acetobacter</taxon>
    </lineage>
</organism>
<sequence>MLMMAYSRLLPAAALLLAGLTSLTHPAEARSRHAERADVAQTVSPTCDNQDFLSKQLAFENGGDKADTAVHICGRVLAVSPKAQRTRSGWHGYFYLAVTPTVSIRIVSGLDEMHAPAWPWVNKGDQVEVVGRYYYDSIRRQGVDWTHHGTGRSWHVPGYVTVNGTRYE</sequence>
<keyword evidence="1" id="KW-0732">Signal</keyword>
<evidence type="ECO:0000313" key="3">
    <source>
        <dbReference type="Proteomes" id="UP001065047"/>
    </source>
</evidence>
<name>A0ABQ0PRY4_9PROT</name>
<dbReference type="Proteomes" id="UP001065047">
    <property type="component" value="Unassembled WGS sequence"/>
</dbReference>
<evidence type="ECO:0000313" key="2">
    <source>
        <dbReference type="EMBL" id="GBQ79091.1"/>
    </source>
</evidence>
<feature type="signal peptide" evidence="1">
    <location>
        <begin position="1"/>
        <end position="29"/>
    </location>
</feature>
<comment type="caution">
    <text evidence="2">The sequence shown here is derived from an EMBL/GenBank/DDBJ whole genome shotgun (WGS) entry which is preliminary data.</text>
</comment>
<accession>A0ABQ0PRY4</accession>
<protein>
    <recommendedName>
        <fullName evidence="4">DUF3465 domain-containing protein</fullName>
    </recommendedName>
</protein>
<gene>
    <name evidence="2" type="ORF">AA14337_1344</name>
</gene>
<evidence type="ECO:0000256" key="1">
    <source>
        <dbReference type="SAM" id="SignalP"/>
    </source>
</evidence>
<evidence type="ECO:0008006" key="4">
    <source>
        <dbReference type="Google" id="ProtNLM"/>
    </source>
</evidence>
<feature type="chain" id="PRO_5047517386" description="DUF3465 domain-containing protein" evidence="1">
    <location>
        <begin position="30"/>
        <end position="168"/>
    </location>
</feature>
<reference evidence="2" key="1">
    <citation type="submission" date="2013-04" db="EMBL/GenBank/DDBJ databases">
        <title>The genome sequencing project of 58 acetic acid bacteria.</title>
        <authorList>
            <person name="Okamoto-Kainuma A."/>
            <person name="Ishikawa M."/>
            <person name="Umino S."/>
            <person name="Koizumi Y."/>
            <person name="Shiwa Y."/>
            <person name="Yoshikawa H."/>
            <person name="Matsutani M."/>
            <person name="Matsushita K."/>
        </authorList>
    </citation>
    <scope>NUCLEOTIDE SEQUENCE</scope>
    <source>
        <strain evidence="2">DSM 14337</strain>
    </source>
</reference>
<keyword evidence="3" id="KW-1185">Reference proteome</keyword>